<geneLocation type="plasmid" evidence="4 5">
    <name>pPSB1-1</name>
</geneLocation>
<evidence type="ECO:0000313" key="4">
    <source>
        <dbReference type="EMBL" id="ALB24392.1"/>
    </source>
</evidence>
<dbReference type="EMBL" id="CP012509">
    <property type="protein sequence ID" value="ALB24392.1"/>
    <property type="molecule type" value="Genomic_DNA"/>
</dbReference>
<dbReference type="Pfam" id="PF08751">
    <property type="entry name" value="TrwC"/>
    <property type="match status" value="1"/>
</dbReference>
<dbReference type="Pfam" id="PF13604">
    <property type="entry name" value="AAA_30"/>
    <property type="match status" value="1"/>
</dbReference>
<evidence type="ECO:0000259" key="3">
    <source>
        <dbReference type="Pfam" id="PF23639"/>
    </source>
</evidence>
<protein>
    <submittedName>
        <fullName evidence="4">Conjugal transfer protein TraI</fullName>
    </submittedName>
</protein>
<feature type="domain" description="TrwC relaxase" evidence="1">
    <location>
        <begin position="13"/>
        <end position="300"/>
    </location>
</feature>
<reference evidence="4 5" key="1">
    <citation type="journal article" date="2014" name="Genome Announc.">
        <title>Comparative Genome Analysis of Two Isolates of the Fish Pathogen Piscirickettsia salmonis from Different Hosts Reveals Major Differences in Virulence-Associated Secretion Systems.</title>
        <authorList>
            <person name="Bohle H."/>
            <person name="Henriquez P."/>
            <person name="Grothusen H."/>
            <person name="Navas E."/>
            <person name="Sandoval A."/>
            <person name="Bustamante F."/>
            <person name="Bustos P."/>
            <person name="Mancilla M."/>
        </authorList>
    </citation>
    <scope>NUCLEOTIDE SEQUENCE [LARGE SCALE GENOMIC DNA]</scope>
    <source>
        <strain evidence="5">B1-32597</strain>
    </source>
</reference>
<dbReference type="InterPro" id="IPR014862">
    <property type="entry name" value="TrwC"/>
</dbReference>
<proteinExistence type="predicted"/>
<dbReference type="Gene3D" id="3.40.1360.10">
    <property type="match status" value="1"/>
</dbReference>
<evidence type="ECO:0000313" key="5">
    <source>
        <dbReference type="Proteomes" id="UP000029558"/>
    </source>
</evidence>
<sequence length="1956" mass="221204">MMSIGIVSSSMDLAKYFTDKDNYYLTDKSDLKKAAVWMGKGAEILGLEGKTVDAYDFTRLVSGKMPDDQQLGVIRDGQIKHRPATDLTFSPPKSFSIMALVAGDERLIEGHNRAVEKVLAKVEKMYAEARVTKDGVVSYEKTGNAVIAAFRHTSSREKDPDLHTHGVILNMTQREDGKWRAMSSRSKGDVTNINHGFREQIYANQHYLGMIYNSEIAKASVECNYGIRVVDQYGNFEIEGVPEEYIKSQSKRRGQILDELDKRGEKGARAAQKATLFTRERKESISPDQLKSQWKKEAKEFGVNLEQIYQDSLSGHKTQNTIQTKLPPLSKDATSAIEDAVGHLSQYSVQLRHGDIIRQAFTFSAGVIEHEALEQVIEGKLKSGELVGKEQEYYTTKALLDTENNLSQKVSLGVNTGFSRDVGHSGLGAETLKRPDRLQIIDVKGLKNEAKLINELVKTAENQNLNTYVLHSNQSRINHLNNSIHRDSSSLWQSLKNHFKHDLLQTVGKFQHDYKHKLGHSFFDKKQDYIVVTDAQKLSYQDIDKLNDLSEAGKAKIIFLNNTESMKGFTPGNGIKLMKEAGIHSYRSQTLRKGTFIEVAETQKTQQALARASLKNKEAAIVAFTNKAQHALTEEIRGLKQGEGELSLQELKFNTLSTRGLSDVEKTKVKNYHVGDQITLNPFSKEQKIYFIQAIDKKAQTLKLIDRHESTHSLSINEKTDFQVNKQQTLAIAKGEQLRLTRNLYLDKHTTLEKDCVIQVESMNDKGIRIRDEKHTHWIPKEKLEKSFVDYGYVVKPHQLKETEHAMTALAGYQVNQNNLGEISEFAKKVTLFTDHAEKSKKSLNEQGVSWVAKEITEGAPEKHYKHVVRTEQAIRADLETVAKSLSNNDLDKVKTAVSYGIAKLAEREAGFKFSDLCAESVKYAIGEVTMDEVEKVIEEKAASGELLIQEQMITTPQAYGLEKKIIQTNLAGQNKVDPIFKELPALDEKLTQGQKDAVTLALTTKDRFIGVQGLAGTGKTTMMKEFRKHAEAQGYRIVGIAPTHKAVQKLDESINEGTAHDLKSAGIPVMTAHSFLGESLEGYDEKTIFITDEVSMMSNRLYSEVQDKVNELQGRNIFTGDIGQEASIESGKPQELSMEYGLKYAVMNEIVRQKQSSDMLKAAELAAAKRPSESLRTVEKMNPENFIKRSKPMLENTTSFIELPAQYDDNGKKIESVNPVCEAIATDYLTRISEQRDKTIVIASRHKHREIIDNEIRKGLLKEGVIKNEIETTRYRSLNLDQADMLHASNYQKGMIIKFNRTFSIAKKGDHMSVTGMDTEKNIVKLKDQNGQEYSINPAKISMKAEMSAYEELKVKLGEGDKVRLRTTNKNKGWLGGAEYAIKEINHNKVLLENDSGALVIDHKDPEQKHWDYAYTNTTFSVQGDGAPYVIGLAINESYRSNYIQLTRPYLHANIYTDNKEKLINFLNNADAQKEADKISAYEIMHDSKHKEKLKQPENKHSLNLTEEIRPLLNQRIEELAITLLGEPNKALSSKTSLRFGEKGSMVINTETAKWYSHEEGKGGGSFDLIQREMGFTHFKDSLDFGKKFLNYSPDIIKSESKNKEPILSIKQEEKTEKLKQYAQTLYNKSKPIKGTLSEKYLVEHRQIIQTNHSNLRYLPSIPGYKNNKKVYTPALLAIAKNSKGEVNHAQVIRLDKDGSKNNDVSINKQIYGKTNGLPIELNDKADRSVSYLFKGVETALSSLNINKEAHVMALLSKSNLVNVDLKKLANKVVLCLDNDGVKTLTDRTIKKAIHRLVDAGKEVRIVMPEKDKTDFNDVLRKEGYSELSKQFNTTLSPQKFNEISIERLANHSIKIDKINQKIELKSVKSNHQDSFNFDLKVLKFPKEDRTIYVKKDQQSYKEMTKEIRKDDMRLSKLNKESERKFNEQIKNDQIENITPSINKKVKGAEKEMGL</sequence>
<gene>
    <name evidence="4" type="primary">traI</name>
    <name evidence="4" type="ORF">KU39_1p51</name>
</gene>
<dbReference type="InterPro" id="IPR014129">
    <property type="entry name" value="Conjug_relaxase_TraI"/>
</dbReference>
<dbReference type="SUPFAM" id="SSF52540">
    <property type="entry name" value="P-loop containing nucleoside triphosphate hydrolases"/>
    <property type="match status" value="2"/>
</dbReference>
<dbReference type="InterPro" id="IPR006171">
    <property type="entry name" value="TOPRIM_dom"/>
</dbReference>
<dbReference type="Gene3D" id="3.40.50.300">
    <property type="entry name" value="P-loop containing nucleotide triphosphate hydrolases"/>
    <property type="match status" value="1"/>
</dbReference>
<dbReference type="InterPro" id="IPR027417">
    <property type="entry name" value="P-loop_NTPase"/>
</dbReference>
<dbReference type="InterPro" id="IPR034154">
    <property type="entry name" value="TOPRIM_DnaG/twinkle"/>
</dbReference>
<dbReference type="Proteomes" id="UP000029558">
    <property type="component" value="Plasmid pPSB1-1"/>
</dbReference>
<dbReference type="Pfam" id="PF23639">
    <property type="entry name" value="DUF7146"/>
    <property type="match status" value="1"/>
</dbReference>
<dbReference type="CDD" id="cd01029">
    <property type="entry name" value="TOPRIM_primases"/>
    <property type="match status" value="1"/>
</dbReference>
<dbReference type="NCBIfam" id="TIGR02760">
    <property type="entry name" value="TraI_TIGR"/>
    <property type="match status" value="1"/>
</dbReference>
<name>A0AAC8ZQ51_PISSA</name>
<organism evidence="4 5">
    <name type="scientific">Piscirickettsia salmonis</name>
    <dbReference type="NCBI Taxonomy" id="1238"/>
    <lineage>
        <taxon>Bacteria</taxon>
        <taxon>Pseudomonadati</taxon>
        <taxon>Pseudomonadota</taxon>
        <taxon>Gammaproteobacteria</taxon>
        <taxon>Thiotrichales</taxon>
        <taxon>Piscirickettsiaceae</taxon>
        <taxon>Piscirickettsia</taxon>
    </lineage>
</organism>
<dbReference type="NCBIfam" id="NF041492">
    <property type="entry name" value="MobF"/>
    <property type="match status" value="1"/>
</dbReference>
<dbReference type="SUPFAM" id="SSF55464">
    <property type="entry name" value="Origin of replication-binding domain, RBD-like"/>
    <property type="match status" value="1"/>
</dbReference>
<evidence type="ECO:0000259" key="1">
    <source>
        <dbReference type="Pfam" id="PF08751"/>
    </source>
</evidence>
<dbReference type="NCBIfam" id="TIGR02686">
    <property type="entry name" value="relax_trwC"/>
    <property type="match status" value="1"/>
</dbReference>
<dbReference type="Pfam" id="PF13362">
    <property type="entry name" value="Toprim_3"/>
    <property type="match status" value="1"/>
</dbReference>
<dbReference type="InterPro" id="IPR055570">
    <property type="entry name" value="DUF7146"/>
</dbReference>
<evidence type="ECO:0000259" key="2">
    <source>
        <dbReference type="Pfam" id="PF13362"/>
    </source>
</evidence>
<accession>A0AAC8ZQ51</accession>
<feature type="domain" description="DUF7146" evidence="3">
    <location>
        <begin position="1619"/>
        <end position="1719"/>
    </location>
</feature>
<dbReference type="InterPro" id="IPR014059">
    <property type="entry name" value="TraI/TrwC_relax"/>
</dbReference>
<dbReference type="RefSeq" id="WP_075275450.1">
    <property type="nucleotide sequence ID" value="NZ_CP012509.1"/>
</dbReference>
<keyword evidence="4" id="KW-0614">Plasmid</keyword>
<feature type="domain" description="Toprim" evidence="2">
    <location>
        <begin position="1734"/>
        <end position="1825"/>
    </location>
</feature>